<dbReference type="InterPro" id="IPR052337">
    <property type="entry name" value="SAT4-like"/>
</dbReference>
<evidence type="ECO:0000256" key="4">
    <source>
        <dbReference type="ARBA" id="ARBA00023136"/>
    </source>
</evidence>
<keyword evidence="3 6" id="KW-1133">Transmembrane helix</keyword>
<feature type="transmembrane region" description="Helical" evidence="6">
    <location>
        <begin position="246"/>
        <end position="265"/>
    </location>
</feature>
<dbReference type="Pfam" id="PF20684">
    <property type="entry name" value="Fung_rhodopsin"/>
    <property type="match status" value="1"/>
</dbReference>
<comment type="subcellular location">
    <subcellularLocation>
        <location evidence="1">Membrane</location>
        <topology evidence="1">Multi-pass membrane protein</topology>
    </subcellularLocation>
</comment>
<keyword evidence="2 6" id="KW-0812">Transmembrane</keyword>
<evidence type="ECO:0000256" key="6">
    <source>
        <dbReference type="SAM" id="Phobius"/>
    </source>
</evidence>
<keyword evidence="4 6" id="KW-0472">Membrane</keyword>
<evidence type="ECO:0000256" key="2">
    <source>
        <dbReference type="ARBA" id="ARBA00022692"/>
    </source>
</evidence>
<evidence type="ECO:0000256" key="5">
    <source>
        <dbReference type="ARBA" id="ARBA00038359"/>
    </source>
</evidence>
<proteinExistence type="inferred from homology"/>
<feature type="transmembrane region" description="Helical" evidence="6">
    <location>
        <begin position="208"/>
        <end position="226"/>
    </location>
</feature>
<accession>A0A167EAX3</accession>
<dbReference type="EMBL" id="AZHC01000011">
    <property type="protein sequence ID" value="OAA43606.1"/>
    <property type="molecule type" value="Genomic_DNA"/>
</dbReference>
<gene>
    <name evidence="8" type="ORF">NOR_04181</name>
</gene>
<name>A0A167EAX3_METRR</name>
<dbReference type="OrthoDB" id="3936451at2759"/>
<feature type="transmembrane region" description="Helical" evidence="6">
    <location>
        <begin position="87"/>
        <end position="108"/>
    </location>
</feature>
<evidence type="ECO:0000259" key="7">
    <source>
        <dbReference type="Pfam" id="PF20684"/>
    </source>
</evidence>
<dbReference type="GO" id="GO:0016020">
    <property type="term" value="C:membrane"/>
    <property type="evidence" value="ECO:0007669"/>
    <property type="project" value="UniProtKB-SubCell"/>
</dbReference>
<feature type="transmembrane region" description="Helical" evidence="6">
    <location>
        <begin position="120"/>
        <end position="139"/>
    </location>
</feature>
<reference evidence="8 9" key="1">
    <citation type="journal article" date="2016" name="Genome Biol. Evol.">
        <title>Divergent and convergent evolution of fungal pathogenicity.</title>
        <authorList>
            <person name="Shang Y."/>
            <person name="Xiao G."/>
            <person name="Zheng P."/>
            <person name="Cen K."/>
            <person name="Zhan S."/>
            <person name="Wang C."/>
        </authorList>
    </citation>
    <scope>NUCLEOTIDE SEQUENCE [LARGE SCALE GENOMIC DNA]</scope>
    <source>
        <strain evidence="8 9">RCEF 4871</strain>
    </source>
</reference>
<dbReference type="InterPro" id="IPR049326">
    <property type="entry name" value="Rhodopsin_dom_fungi"/>
</dbReference>
<dbReference type="PANTHER" id="PTHR33048:SF96">
    <property type="entry name" value="INTEGRAL MEMBRANE PROTEIN"/>
    <property type="match status" value="1"/>
</dbReference>
<comment type="caution">
    <text evidence="8">The sequence shown here is derived from an EMBL/GenBank/DDBJ whole genome shotgun (WGS) entry which is preliminary data.</text>
</comment>
<dbReference type="STRING" id="1081105.A0A167EAX3"/>
<dbReference type="Proteomes" id="UP000243498">
    <property type="component" value="Unassembled WGS sequence"/>
</dbReference>
<dbReference type="PANTHER" id="PTHR33048">
    <property type="entry name" value="PTH11-LIKE INTEGRAL MEMBRANE PROTEIN (AFU_ORTHOLOGUE AFUA_5G11245)"/>
    <property type="match status" value="1"/>
</dbReference>
<comment type="similarity">
    <text evidence="5">Belongs to the SAT4 family.</text>
</comment>
<feature type="transmembrane region" description="Helical" evidence="6">
    <location>
        <begin position="6"/>
        <end position="30"/>
    </location>
</feature>
<evidence type="ECO:0000256" key="3">
    <source>
        <dbReference type="ARBA" id="ARBA00022989"/>
    </source>
</evidence>
<feature type="domain" description="Rhodopsin" evidence="7">
    <location>
        <begin position="26"/>
        <end position="271"/>
    </location>
</feature>
<dbReference type="AlphaFoldDB" id="A0A167EAX3"/>
<sequence>MANDRGPQIMAVIVTLFVTSALSGALRFYSHGVIIKRFFVEDYLTVVALLLYIAYTTVGILAVIHGLGKHTDDVPPADRPTAIMYRWLASLFYIVISILTKWILGLFLLRICPFRRWRQITIWTILGFVTVFSIMFFFFDLFACQPIRYQWTRYSSAPEEGICNATAFATVTSYIAAVLNIVADWVLPALPATLVWKSQMERPVKLSIIALLCLGSTASIATIVRIPFAKGILNNPDYLYTFTDLGIWSTVEIGVALTASNLATLKPLLRRLRVFNSMTNITQYGSDSLQPSFATIPASVRHGPSRSKSFISGNHHVVITGASLTREPRANKWSRREFMELELELVHGYDGTSGERKSDTE</sequence>
<evidence type="ECO:0000313" key="9">
    <source>
        <dbReference type="Proteomes" id="UP000243498"/>
    </source>
</evidence>
<dbReference type="OMA" id="PDYLYNF"/>
<evidence type="ECO:0000256" key="1">
    <source>
        <dbReference type="ARBA" id="ARBA00004141"/>
    </source>
</evidence>
<protein>
    <submittedName>
        <fullName evidence="8">Cation-transporting ATPase 4</fullName>
    </submittedName>
</protein>
<feature type="transmembrane region" description="Helical" evidence="6">
    <location>
        <begin position="42"/>
        <end position="67"/>
    </location>
</feature>
<keyword evidence="9" id="KW-1185">Reference proteome</keyword>
<evidence type="ECO:0000313" key="8">
    <source>
        <dbReference type="EMBL" id="OAA43606.1"/>
    </source>
</evidence>
<organism evidence="8 9">
    <name type="scientific">Metarhizium rileyi (strain RCEF 4871)</name>
    <name type="common">Nomuraea rileyi</name>
    <dbReference type="NCBI Taxonomy" id="1649241"/>
    <lineage>
        <taxon>Eukaryota</taxon>
        <taxon>Fungi</taxon>
        <taxon>Dikarya</taxon>
        <taxon>Ascomycota</taxon>
        <taxon>Pezizomycotina</taxon>
        <taxon>Sordariomycetes</taxon>
        <taxon>Hypocreomycetidae</taxon>
        <taxon>Hypocreales</taxon>
        <taxon>Clavicipitaceae</taxon>
        <taxon>Metarhizium</taxon>
    </lineage>
</organism>
<feature type="transmembrane region" description="Helical" evidence="6">
    <location>
        <begin position="174"/>
        <end position="196"/>
    </location>
</feature>